<protein>
    <recommendedName>
        <fullName evidence="2">Protein kinase domain-containing protein</fullName>
    </recommendedName>
</protein>
<dbReference type="Gene3D" id="1.10.510.10">
    <property type="entry name" value="Transferase(Phosphotransferase) domain 1"/>
    <property type="match status" value="1"/>
</dbReference>
<sequence length="848" mass="92525">MLAAATSFFARTNISQSYNIGAASYGGSRTSTPVPSGSSAGSLPTPAHAPTFQVGPWKVQSATHKVNGKRVSVWSADKKSPEMERIGPASKERVLEVLRGEAQALSRMRHPSVLEMVEPLEETRSELIFATEPILSSLHLAIPGSFNYTPLVELDEIEIQKGILQVCKGLQFLHTSARLIHTNITPESILINSAGDWKIGGLGLTIPLTRQDGTATRWEFPTFDGRTPAYTQRSFDYMAPEYALDEVLDPASDMYSLGCLMYAVHCKGNPPFKTHGSLGGLRDNAGKPLQGMERLDQDLRALLNSCITRHHHNRPSPNNLPSHPFFSSLPISTLNFLDRSNFAAKSREEKISFMKGLVSVLDKFSEGLRTRKILPSLLEEMKDTQLLPYILPNVFSISHMLTPAQFASMVLPSLKPLFVIKEPPQNMITLLDNLQMLQNKTDKVVFREHVLPLVYNALESDHAHVQERALKVVPDLCESIDYAEVQGVLFPRVALVFTKTRILSVKVATLGTFLAMVKTLDQTSLTQKLVPLLSKIRTKEPAVMMSTLAVQEAMGLKVDREAVATLVLPQLWAMSMGPLLSVSQFKRFMEVIRKLGDRVEKEHDQYLRDSQRIEDRSSTTVNGTGATFSGGTVDFESLVGGGNATVKPDTIMDANKSWDDDVWGSIFTNNGNPQTPALSSPVLATHPVATPARQQSQSLSSPPPRLSTTSSASASRTTRGLGAIPLGSNSNSFSGLANPPSMQIRPSLSGIQRSSLSTAPPLVPQSQSNAIAFQHPAPFQATTTPNYNISLSSTPMIPLSTNPTLIPQGPPGLGNTPLMPSKPVQPTWSTTSLKQLTKDDWGDFDPLS</sequence>
<dbReference type="Pfam" id="PF00069">
    <property type="entry name" value="Pkinase"/>
    <property type="match status" value="1"/>
</dbReference>
<name>A0ABP1D8S9_9APHY</name>
<proteinExistence type="predicted"/>
<dbReference type="InterPro" id="IPR011009">
    <property type="entry name" value="Kinase-like_dom_sf"/>
</dbReference>
<evidence type="ECO:0000313" key="4">
    <source>
        <dbReference type="Proteomes" id="UP001497453"/>
    </source>
</evidence>
<evidence type="ECO:0000313" key="3">
    <source>
        <dbReference type="EMBL" id="CAL1704270.1"/>
    </source>
</evidence>
<dbReference type="Proteomes" id="UP001497453">
    <property type="component" value="Chromosome 3"/>
</dbReference>
<dbReference type="CDD" id="cd14011">
    <property type="entry name" value="PK_SCY1_like"/>
    <property type="match status" value="1"/>
</dbReference>
<feature type="region of interest" description="Disordered" evidence="1">
    <location>
        <begin position="25"/>
        <end position="49"/>
    </location>
</feature>
<dbReference type="Gene3D" id="1.25.10.10">
    <property type="entry name" value="Leucine-rich Repeat Variant"/>
    <property type="match status" value="1"/>
</dbReference>
<dbReference type="SUPFAM" id="SSF48371">
    <property type="entry name" value="ARM repeat"/>
    <property type="match status" value="1"/>
</dbReference>
<feature type="domain" description="Protein kinase" evidence="2">
    <location>
        <begin position="14"/>
        <end position="326"/>
    </location>
</feature>
<dbReference type="Gene3D" id="3.30.200.20">
    <property type="entry name" value="Phosphorylase Kinase, domain 1"/>
    <property type="match status" value="1"/>
</dbReference>
<dbReference type="InterPro" id="IPR051177">
    <property type="entry name" value="CIK-Related_Protein"/>
</dbReference>
<dbReference type="PANTHER" id="PTHR12984">
    <property type="entry name" value="SCY1-RELATED S/T PROTEIN KINASE-LIKE"/>
    <property type="match status" value="1"/>
</dbReference>
<feature type="region of interest" description="Disordered" evidence="1">
    <location>
        <begin position="689"/>
        <end position="747"/>
    </location>
</feature>
<feature type="compositionally biased region" description="Low complexity" evidence="1">
    <location>
        <begin position="691"/>
        <end position="719"/>
    </location>
</feature>
<feature type="compositionally biased region" description="Polar residues" evidence="1">
    <location>
        <begin position="27"/>
        <end position="42"/>
    </location>
</feature>
<dbReference type="EMBL" id="OZ037946">
    <property type="protein sequence ID" value="CAL1704270.1"/>
    <property type="molecule type" value="Genomic_DNA"/>
</dbReference>
<dbReference type="InterPro" id="IPR000719">
    <property type="entry name" value="Prot_kinase_dom"/>
</dbReference>
<feature type="compositionally biased region" description="Polar residues" evidence="1">
    <location>
        <begin position="727"/>
        <end position="747"/>
    </location>
</feature>
<dbReference type="InterPro" id="IPR011989">
    <property type="entry name" value="ARM-like"/>
</dbReference>
<keyword evidence="4" id="KW-1185">Reference proteome</keyword>
<dbReference type="InterPro" id="IPR016024">
    <property type="entry name" value="ARM-type_fold"/>
</dbReference>
<dbReference type="SUPFAM" id="SSF56112">
    <property type="entry name" value="Protein kinase-like (PK-like)"/>
    <property type="match status" value="1"/>
</dbReference>
<dbReference type="PROSITE" id="PS50011">
    <property type="entry name" value="PROTEIN_KINASE_DOM"/>
    <property type="match status" value="1"/>
</dbReference>
<dbReference type="SMART" id="SM00220">
    <property type="entry name" value="S_TKc"/>
    <property type="match status" value="1"/>
</dbReference>
<organism evidence="3 4">
    <name type="scientific">Somion occarium</name>
    <dbReference type="NCBI Taxonomy" id="3059160"/>
    <lineage>
        <taxon>Eukaryota</taxon>
        <taxon>Fungi</taxon>
        <taxon>Dikarya</taxon>
        <taxon>Basidiomycota</taxon>
        <taxon>Agaricomycotina</taxon>
        <taxon>Agaricomycetes</taxon>
        <taxon>Polyporales</taxon>
        <taxon>Cerrenaceae</taxon>
        <taxon>Somion</taxon>
    </lineage>
</organism>
<gene>
    <name evidence="3" type="ORF">GFSPODELE1_LOCUS4929</name>
</gene>
<feature type="compositionally biased region" description="Polar residues" evidence="1">
    <location>
        <begin position="824"/>
        <end position="835"/>
    </location>
</feature>
<dbReference type="PANTHER" id="PTHR12984:SF6">
    <property type="entry name" value="SCY1-LIKE PROTEIN 2"/>
    <property type="match status" value="1"/>
</dbReference>
<reference evidence="4" key="1">
    <citation type="submission" date="2024-04" db="EMBL/GenBank/DDBJ databases">
        <authorList>
            <person name="Shaw F."/>
            <person name="Minotto A."/>
        </authorList>
    </citation>
    <scope>NUCLEOTIDE SEQUENCE [LARGE SCALE GENOMIC DNA]</scope>
</reference>
<evidence type="ECO:0000259" key="2">
    <source>
        <dbReference type="PROSITE" id="PS50011"/>
    </source>
</evidence>
<accession>A0ABP1D8S9</accession>
<evidence type="ECO:0000256" key="1">
    <source>
        <dbReference type="SAM" id="MobiDB-lite"/>
    </source>
</evidence>
<feature type="region of interest" description="Disordered" evidence="1">
    <location>
        <begin position="801"/>
        <end position="848"/>
    </location>
</feature>